<dbReference type="Gene3D" id="3.40.50.1010">
    <property type="entry name" value="5'-nuclease"/>
    <property type="match status" value="1"/>
</dbReference>
<evidence type="ECO:0000313" key="2">
    <source>
        <dbReference type="EMBL" id="KPQ44083.1"/>
    </source>
</evidence>
<sequence>MYILMPIYFSMWHSNRNIWKTEKIYELTTCWDALNKILSMNITVLDTPMDFNLVMNICREYKLLTRDALHVSVMRTHGITQIATNDGDFKKVPEISVLTPS</sequence>
<organism evidence="2 3">
    <name type="scientific">Candidatus Methanoperedens nitratireducens</name>
    <dbReference type="NCBI Taxonomy" id="1392998"/>
    <lineage>
        <taxon>Archaea</taxon>
        <taxon>Methanobacteriati</taxon>
        <taxon>Methanobacteriota</taxon>
        <taxon>Stenosarchaea group</taxon>
        <taxon>Methanomicrobia</taxon>
        <taxon>Methanosarcinales</taxon>
        <taxon>ANME-2 cluster</taxon>
        <taxon>Candidatus Methanoperedentaceae</taxon>
        <taxon>Candidatus Methanoperedens</taxon>
    </lineage>
</organism>
<accession>A0A0P8A7J2</accession>
<dbReference type="InterPro" id="IPR029060">
    <property type="entry name" value="PIN-like_dom_sf"/>
</dbReference>
<dbReference type="EMBL" id="LKCM01000112">
    <property type="protein sequence ID" value="KPQ44083.1"/>
    <property type="molecule type" value="Genomic_DNA"/>
</dbReference>
<name>A0A0P8A7J2_9EURY</name>
<dbReference type="Proteomes" id="UP000050360">
    <property type="component" value="Unassembled WGS sequence"/>
</dbReference>
<comment type="caution">
    <text evidence="2">The sequence shown here is derived from an EMBL/GenBank/DDBJ whole genome shotgun (WGS) entry which is preliminary data.</text>
</comment>
<evidence type="ECO:0000259" key="1">
    <source>
        <dbReference type="Pfam" id="PF01850"/>
    </source>
</evidence>
<evidence type="ECO:0000313" key="3">
    <source>
        <dbReference type="Proteomes" id="UP000050360"/>
    </source>
</evidence>
<feature type="domain" description="PIN" evidence="1">
    <location>
        <begin position="39"/>
        <end position="94"/>
    </location>
</feature>
<gene>
    <name evidence="2" type="ORF">MPEBLZ_01347</name>
</gene>
<dbReference type="AlphaFoldDB" id="A0A0P8A7J2"/>
<reference evidence="2 3" key="1">
    <citation type="submission" date="2015-09" db="EMBL/GenBank/DDBJ databases">
        <title>A metagenomics-based metabolic model of nitrate-dependent anaerobic oxidation of methane by Methanoperedens-like archaea.</title>
        <authorList>
            <person name="Arshad A."/>
            <person name="Speth D.R."/>
            <person name="De Graaf R.M."/>
            <person name="Op Den Camp H.J."/>
            <person name="Jetten M.S."/>
            <person name="Welte C.U."/>
        </authorList>
    </citation>
    <scope>NUCLEOTIDE SEQUENCE [LARGE SCALE GENOMIC DNA]</scope>
</reference>
<protein>
    <submittedName>
        <fullName evidence="2">PIN domain protein</fullName>
    </submittedName>
</protein>
<dbReference type="SUPFAM" id="SSF88723">
    <property type="entry name" value="PIN domain-like"/>
    <property type="match status" value="1"/>
</dbReference>
<proteinExistence type="predicted"/>
<dbReference type="Pfam" id="PF01850">
    <property type="entry name" value="PIN"/>
    <property type="match status" value="1"/>
</dbReference>
<dbReference type="InterPro" id="IPR002716">
    <property type="entry name" value="PIN_dom"/>
</dbReference>